<reference evidence="4 5" key="2">
    <citation type="submission" date="2014-09" db="EMBL/GenBank/DDBJ databases">
        <authorList>
            <consortium name="NBRP consortium"/>
            <person name="Sawabe T."/>
            <person name="Meirelles P."/>
            <person name="Nakanishi M."/>
            <person name="Sayaka M."/>
            <person name="Hattori M."/>
            <person name="Ohkuma M."/>
        </authorList>
    </citation>
    <scope>NUCLEOTIDE SEQUENCE [LARGE SCALE GENOMIC DNA]</scope>
    <source>
        <strain evidence="4 5">JCM 19240</strain>
    </source>
</reference>
<dbReference type="PROSITE" id="PS50206">
    <property type="entry name" value="RHODANESE_3"/>
    <property type="match status" value="2"/>
</dbReference>
<evidence type="ECO:0000256" key="2">
    <source>
        <dbReference type="ARBA" id="ARBA00022737"/>
    </source>
</evidence>
<dbReference type="AlphaFoldDB" id="A0A090SYU3"/>
<protein>
    <submittedName>
        <fullName evidence="4">Rhodanese-related sulfurtransferase</fullName>
    </submittedName>
</protein>
<organism evidence="4 5">
    <name type="scientific">Vibrio maritimus</name>
    <dbReference type="NCBI Taxonomy" id="990268"/>
    <lineage>
        <taxon>Bacteria</taxon>
        <taxon>Pseudomonadati</taxon>
        <taxon>Pseudomonadota</taxon>
        <taxon>Gammaproteobacteria</taxon>
        <taxon>Vibrionales</taxon>
        <taxon>Vibrionaceae</taxon>
        <taxon>Vibrio</taxon>
    </lineage>
</organism>
<evidence type="ECO:0000313" key="4">
    <source>
        <dbReference type="EMBL" id="GAL32093.1"/>
    </source>
</evidence>
<dbReference type="GO" id="GO:0004792">
    <property type="term" value="F:thiosulfate-cyanide sulfurtransferase activity"/>
    <property type="evidence" value="ECO:0007669"/>
    <property type="project" value="TreeGrafter"/>
</dbReference>
<sequence length="277" mass="30196">MTNTLVSPQWLHSQLAANPNTIVLDASIEFQIPLEPQKDKSGAIPGAQRFDYDAVFCDPAATLPHMMPSAERFNALASNLGIQSSSTIVVYDNSGTFASPRAWWMLKSLGIEKVYVLSGGLPAWKESGFEVDNDYSTPQPAELSQSLDSHYFLSAEQVLDHAQKRNARIVDARSLARFRGETPEPREGVRSGHIPSAVCLPFAELMEGGTLKPQEELAPLFASISGSKREHLVFSCGSGVTACILALGAYICGYTNLSVYDGSWTEWGQRTDLPLEV</sequence>
<dbReference type="CDD" id="cd01449">
    <property type="entry name" value="TST_Repeat_2"/>
    <property type="match status" value="1"/>
</dbReference>
<dbReference type="Gene3D" id="3.40.250.10">
    <property type="entry name" value="Rhodanese-like domain"/>
    <property type="match status" value="2"/>
</dbReference>
<comment type="caution">
    <text evidence="4">The sequence shown here is derived from an EMBL/GenBank/DDBJ whole genome shotgun (WGS) entry which is preliminary data.</text>
</comment>
<dbReference type="EMBL" id="BBMT01000001">
    <property type="protein sequence ID" value="GAL32093.1"/>
    <property type="molecule type" value="Genomic_DNA"/>
</dbReference>
<feature type="domain" description="Rhodanese" evidence="3">
    <location>
        <begin position="17"/>
        <end position="133"/>
    </location>
</feature>
<dbReference type="Pfam" id="PF00581">
    <property type="entry name" value="Rhodanese"/>
    <property type="match status" value="2"/>
</dbReference>
<reference evidence="4 5" key="1">
    <citation type="submission" date="2014-09" db="EMBL/GenBank/DDBJ databases">
        <title>Vibrio maritimus JCM 19240. (C210) whole genome shotgun sequence.</title>
        <authorList>
            <person name="Sawabe T."/>
            <person name="Meirelles P."/>
            <person name="Nakanishi M."/>
            <person name="Sayaka M."/>
            <person name="Hattori M."/>
            <person name="Ohkuma M."/>
        </authorList>
    </citation>
    <scope>NUCLEOTIDE SEQUENCE [LARGE SCALE GENOMIC DNA]</scope>
    <source>
        <strain evidence="4 5">JCM 19240</strain>
    </source>
</reference>
<dbReference type="Proteomes" id="UP000029224">
    <property type="component" value="Unassembled WGS sequence"/>
</dbReference>
<proteinExistence type="predicted"/>
<dbReference type="InterPro" id="IPR001763">
    <property type="entry name" value="Rhodanese-like_dom"/>
</dbReference>
<dbReference type="PANTHER" id="PTHR11364">
    <property type="entry name" value="THIOSULFATE SULFERTANSFERASE"/>
    <property type="match status" value="1"/>
</dbReference>
<keyword evidence="5" id="KW-1185">Reference proteome</keyword>
<dbReference type="CDD" id="cd01448">
    <property type="entry name" value="TST_Repeat_1"/>
    <property type="match status" value="1"/>
</dbReference>
<feature type="domain" description="Rhodanese" evidence="3">
    <location>
        <begin position="163"/>
        <end position="276"/>
    </location>
</feature>
<evidence type="ECO:0000259" key="3">
    <source>
        <dbReference type="PROSITE" id="PS50206"/>
    </source>
</evidence>
<dbReference type="InterPro" id="IPR036873">
    <property type="entry name" value="Rhodanese-like_dom_sf"/>
</dbReference>
<gene>
    <name evidence="4" type="ORF">JCM19240_5524</name>
</gene>
<accession>A0A090SYU3</accession>
<dbReference type="PANTHER" id="PTHR11364:SF27">
    <property type="entry name" value="SULFURTRANSFERASE"/>
    <property type="match status" value="1"/>
</dbReference>
<keyword evidence="1 4" id="KW-0808">Transferase</keyword>
<dbReference type="SMART" id="SM00450">
    <property type="entry name" value="RHOD"/>
    <property type="match status" value="2"/>
</dbReference>
<evidence type="ECO:0000313" key="5">
    <source>
        <dbReference type="Proteomes" id="UP000029224"/>
    </source>
</evidence>
<name>A0A090SYU3_9VIBR</name>
<dbReference type="SUPFAM" id="SSF52821">
    <property type="entry name" value="Rhodanese/Cell cycle control phosphatase"/>
    <property type="match status" value="2"/>
</dbReference>
<dbReference type="InterPro" id="IPR045078">
    <property type="entry name" value="TST/MPST-like"/>
</dbReference>
<keyword evidence="2" id="KW-0677">Repeat</keyword>
<evidence type="ECO:0000256" key="1">
    <source>
        <dbReference type="ARBA" id="ARBA00022679"/>
    </source>
</evidence>
<dbReference type="OrthoDB" id="9781034at2"/>
<dbReference type="FunFam" id="3.40.250.10:FF:000001">
    <property type="entry name" value="Sulfurtransferase"/>
    <property type="match status" value="1"/>
</dbReference>